<protein>
    <submittedName>
        <fullName evidence="1">Uncharacterized protein</fullName>
    </submittedName>
</protein>
<sequence length="13" mass="1500">MADLQEQGWLPLV</sequence>
<organism evidence="1">
    <name type="scientific">Anguilla anguilla</name>
    <name type="common">European freshwater eel</name>
    <name type="synonym">Muraena anguilla</name>
    <dbReference type="NCBI Taxonomy" id="7936"/>
    <lineage>
        <taxon>Eukaryota</taxon>
        <taxon>Metazoa</taxon>
        <taxon>Chordata</taxon>
        <taxon>Craniata</taxon>
        <taxon>Vertebrata</taxon>
        <taxon>Euteleostomi</taxon>
        <taxon>Actinopterygii</taxon>
        <taxon>Neopterygii</taxon>
        <taxon>Teleostei</taxon>
        <taxon>Anguilliformes</taxon>
        <taxon>Anguillidae</taxon>
        <taxon>Anguilla</taxon>
    </lineage>
</organism>
<proteinExistence type="predicted"/>
<name>A0A0E9QCA2_ANGAN</name>
<reference evidence="1" key="1">
    <citation type="submission" date="2014-11" db="EMBL/GenBank/DDBJ databases">
        <authorList>
            <person name="Amaro Gonzalez C."/>
        </authorList>
    </citation>
    <scope>NUCLEOTIDE SEQUENCE</scope>
</reference>
<reference evidence="1" key="2">
    <citation type="journal article" date="2015" name="Fish Shellfish Immunol.">
        <title>Early steps in the European eel (Anguilla anguilla)-Vibrio vulnificus interaction in the gills: Role of the RtxA13 toxin.</title>
        <authorList>
            <person name="Callol A."/>
            <person name="Pajuelo D."/>
            <person name="Ebbesson L."/>
            <person name="Teles M."/>
            <person name="MacKenzie S."/>
            <person name="Amaro C."/>
        </authorList>
    </citation>
    <scope>NUCLEOTIDE SEQUENCE</scope>
</reference>
<accession>A0A0E9QCA2</accession>
<dbReference type="EMBL" id="GBXM01094632">
    <property type="protein sequence ID" value="JAH13945.1"/>
    <property type="molecule type" value="Transcribed_RNA"/>
</dbReference>
<evidence type="ECO:0000313" key="1">
    <source>
        <dbReference type="EMBL" id="JAH13945.1"/>
    </source>
</evidence>